<evidence type="ECO:0000313" key="4">
    <source>
        <dbReference type="Proteomes" id="UP000007264"/>
    </source>
</evidence>
<dbReference type="OrthoDB" id="527805at2759"/>
<dbReference type="RefSeq" id="XP_005650327.1">
    <property type="nucleotide sequence ID" value="XM_005650270.1"/>
</dbReference>
<dbReference type="GeneID" id="17043787"/>
<dbReference type="PANTHER" id="PTHR21860:SF2">
    <property type="entry name" value="GENERAL TRANSCRIPTION FACTOR 3C POLYPEPTIDE 6"/>
    <property type="match status" value="1"/>
</dbReference>
<dbReference type="InterPro" id="IPR042771">
    <property type="entry name" value="GTF3C6-like"/>
</dbReference>
<feature type="compositionally biased region" description="Polar residues" evidence="1">
    <location>
        <begin position="122"/>
        <end position="131"/>
    </location>
</feature>
<dbReference type="Gene3D" id="2.60.40.4370">
    <property type="match status" value="1"/>
</dbReference>
<feature type="domain" description="Transcription factor TFIIIC triple barrel" evidence="2">
    <location>
        <begin position="25"/>
        <end position="150"/>
    </location>
</feature>
<dbReference type="Proteomes" id="UP000007264">
    <property type="component" value="Unassembled WGS sequence"/>
</dbReference>
<name>I0Z564_COCSC</name>
<keyword evidence="4" id="KW-1185">Reference proteome</keyword>
<dbReference type="PANTHER" id="PTHR21860">
    <property type="entry name" value="TRANSCRIPTION INITIATION FACTOR IIIC TFIIIC , POLYPEPTIDE 6-RELATED"/>
    <property type="match status" value="1"/>
</dbReference>
<accession>I0Z564</accession>
<protein>
    <recommendedName>
        <fullName evidence="2">Transcription factor TFIIIC triple barrel domain-containing protein</fullName>
    </recommendedName>
</protein>
<proteinExistence type="predicted"/>
<reference evidence="3 4" key="1">
    <citation type="journal article" date="2012" name="Genome Biol.">
        <title>The genome of the polar eukaryotic microalga coccomyxa subellipsoidea reveals traits of cold adaptation.</title>
        <authorList>
            <person name="Blanc G."/>
            <person name="Agarkova I."/>
            <person name="Grimwood J."/>
            <person name="Kuo A."/>
            <person name="Brueggeman A."/>
            <person name="Dunigan D."/>
            <person name="Gurnon J."/>
            <person name="Ladunga I."/>
            <person name="Lindquist E."/>
            <person name="Lucas S."/>
            <person name="Pangilinan J."/>
            <person name="Proschold T."/>
            <person name="Salamov A."/>
            <person name="Schmutz J."/>
            <person name="Weeks D."/>
            <person name="Yamada T."/>
            <person name="Claverie J.M."/>
            <person name="Grigoriev I."/>
            <person name="Van Etten J."/>
            <person name="Lomsadze A."/>
            <person name="Borodovsky M."/>
        </authorList>
    </citation>
    <scope>NUCLEOTIDE SEQUENCE [LARGE SCALE GENOMIC DNA]</scope>
    <source>
        <strain evidence="3 4">C-169</strain>
    </source>
</reference>
<feature type="region of interest" description="Disordered" evidence="1">
    <location>
        <begin position="88"/>
        <end position="133"/>
    </location>
</feature>
<comment type="caution">
    <text evidence="3">The sequence shown here is derived from an EMBL/GenBank/DDBJ whole genome shotgun (WGS) entry which is preliminary data.</text>
</comment>
<organism evidence="3 4">
    <name type="scientific">Coccomyxa subellipsoidea (strain C-169)</name>
    <name type="common">Green microalga</name>
    <dbReference type="NCBI Taxonomy" id="574566"/>
    <lineage>
        <taxon>Eukaryota</taxon>
        <taxon>Viridiplantae</taxon>
        <taxon>Chlorophyta</taxon>
        <taxon>core chlorophytes</taxon>
        <taxon>Trebouxiophyceae</taxon>
        <taxon>Trebouxiophyceae incertae sedis</taxon>
        <taxon>Coccomyxaceae</taxon>
        <taxon>Coccomyxa</taxon>
        <taxon>Coccomyxa subellipsoidea</taxon>
    </lineage>
</organism>
<dbReference type="KEGG" id="csl:COCSUDRAFT_52573"/>
<dbReference type="EMBL" id="AGSI01000003">
    <property type="protein sequence ID" value="EIE25783.1"/>
    <property type="molecule type" value="Genomic_DNA"/>
</dbReference>
<dbReference type="InterPro" id="IPR019481">
    <property type="entry name" value="TFIIIC_triple_barrel"/>
</dbReference>
<evidence type="ECO:0000259" key="2">
    <source>
        <dbReference type="Pfam" id="PF10419"/>
    </source>
</evidence>
<dbReference type="GO" id="GO:0000127">
    <property type="term" value="C:transcription factor TFIIIC complex"/>
    <property type="evidence" value="ECO:0007669"/>
    <property type="project" value="TreeGrafter"/>
</dbReference>
<sequence length="159" mass="16775">MQHQPASSADPADGHIHQTQEGAGDEAAYVYVDLSGIKNDLIPAVGARISIRGLDTATPEVELGDGKVLRGEYEDSIGSLMFFAREQSQPSSISRPMEIPEGTVEEVTGTGDEAGPSEAGGANTQRTSAVQEDSAREPCQLLCHTEQVLKVVMPPSDPS</sequence>
<dbReference type="GO" id="GO:0006383">
    <property type="term" value="P:transcription by RNA polymerase III"/>
    <property type="evidence" value="ECO:0007669"/>
    <property type="project" value="InterPro"/>
</dbReference>
<gene>
    <name evidence="3" type="ORF">COCSUDRAFT_52573</name>
</gene>
<dbReference type="Pfam" id="PF10419">
    <property type="entry name" value="TFIIIC_sub6"/>
    <property type="match status" value="1"/>
</dbReference>
<dbReference type="AlphaFoldDB" id="I0Z564"/>
<feature type="region of interest" description="Disordered" evidence="1">
    <location>
        <begin position="1"/>
        <end position="22"/>
    </location>
</feature>
<evidence type="ECO:0000256" key="1">
    <source>
        <dbReference type="SAM" id="MobiDB-lite"/>
    </source>
</evidence>
<evidence type="ECO:0000313" key="3">
    <source>
        <dbReference type="EMBL" id="EIE25783.1"/>
    </source>
</evidence>